<feature type="compositionally biased region" description="Basic and acidic residues" evidence="1">
    <location>
        <begin position="20"/>
        <end position="53"/>
    </location>
</feature>
<evidence type="ECO:0000256" key="1">
    <source>
        <dbReference type="SAM" id="MobiDB-lite"/>
    </source>
</evidence>
<dbReference type="Proteomes" id="UP001295444">
    <property type="component" value="Chromosome 06"/>
</dbReference>
<evidence type="ECO:0000313" key="3">
    <source>
        <dbReference type="Proteomes" id="UP001295444"/>
    </source>
</evidence>
<reference evidence="2" key="1">
    <citation type="submission" date="2022-03" db="EMBL/GenBank/DDBJ databases">
        <authorList>
            <person name="Alioto T."/>
            <person name="Alioto T."/>
            <person name="Gomez Garrido J."/>
        </authorList>
    </citation>
    <scope>NUCLEOTIDE SEQUENCE</scope>
</reference>
<sequence length="72" mass="8072">EVDTEALTKAGQVPGPTALEKGKPTHDRRMDTQSRRHQDSRGKNSRFPREKRQTCGKVDTLDTTQHLSGDGR</sequence>
<gene>
    <name evidence="2" type="ORF">PECUL_23A055351</name>
</gene>
<accession>A0AAD1WEC8</accession>
<feature type="non-terminal residue" evidence="2">
    <location>
        <position position="1"/>
    </location>
</feature>
<protein>
    <submittedName>
        <fullName evidence="2">Uncharacterized protein</fullName>
    </submittedName>
</protein>
<organism evidence="2 3">
    <name type="scientific">Pelobates cultripes</name>
    <name type="common">Western spadefoot toad</name>
    <dbReference type="NCBI Taxonomy" id="61616"/>
    <lineage>
        <taxon>Eukaryota</taxon>
        <taxon>Metazoa</taxon>
        <taxon>Chordata</taxon>
        <taxon>Craniata</taxon>
        <taxon>Vertebrata</taxon>
        <taxon>Euteleostomi</taxon>
        <taxon>Amphibia</taxon>
        <taxon>Batrachia</taxon>
        <taxon>Anura</taxon>
        <taxon>Pelobatoidea</taxon>
        <taxon>Pelobatidae</taxon>
        <taxon>Pelobates</taxon>
    </lineage>
</organism>
<evidence type="ECO:0000313" key="2">
    <source>
        <dbReference type="EMBL" id="CAH2300907.1"/>
    </source>
</evidence>
<dbReference type="AlphaFoldDB" id="A0AAD1WEC8"/>
<keyword evidence="3" id="KW-1185">Reference proteome</keyword>
<feature type="region of interest" description="Disordered" evidence="1">
    <location>
        <begin position="1"/>
        <end position="72"/>
    </location>
</feature>
<dbReference type="EMBL" id="OW240917">
    <property type="protein sequence ID" value="CAH2300907.1"/>
    <property type="molecule type" value="Genomic_DNA"/>
</dbReference>
<proteinExistence type="predicted"/>
<feature type="compositionally biased region" description="Polar residues" evidence="1">
    <location>
        <begin position="61"/>
        <end position="72"/>
    </location>
</feature>
<name>A0AAD1WEC8_PELCU</name>